<proteinExistence type="inferred from homology"/>
<feature type="active site" evidence="3">
    <location>
        <position position="104"/>
    </location>
</feature>
<dbReference type="Pfam" id="PF00026">
    <property type="entry name" value="Asp"/>
    <property type="match status" value="1"/>
</dbReference>
<dbReference type="RefSeq" id="XP_007395090.1">
    <property type="nucleotide sequence ID" value="XM_007395028.1"/>
</dbReference>
<reference evidence="7 8" key="1">
    <citation type="journal article" date="2012" name="BMC Genomics">
        <title>Comparative genomics of the white-rot fungi, Phanerochaete carnosa and P. chrysosporium, to elucidate the genetic basis of the distinct wood types they colonize.</title>
        <authorList>
            <person name="Suzuki H."/>
            <person name="MacDonald J."/>
            <person name="Syed K."/>
            <person name="Salamov A."/>
            <person name="Hori C."/>
            <person name="Aerts A."/>
            <person name="Henrissat B."/>
            <person name="Wiebenga A."/>
            <person name="vanKuyk P.A."/>
            <person name="Barry K."/>
            <person name="Lindquist E."/>
            <person name="LaButti K."/>
            <person name="Lapidus A."/>
            <person name="Lucas S."/>
            <person name="Coutinho P."/>
            <person name="Gong Y."/>
            <person name="Samejima M."/>
            <person name="Mahadevan R."/>
            <person name="Abou-Zaid M."/>
            <person name="de Vries R.P."/>
            <person name="Igarashi K."/>
            <person name="Yadav J.S."/>
            <person name="Grigoriev I.V."/>
            <person name="Master E.R."/>
        </authorList>
    </citation>
    <scope>NUCLEOTIDE SEQUENCE [LARGE SCALE GENOMIC DNA]</scope>
    <source>
        <strain evidence="7 8">HHB-10118-sp</strain>
    </source>
</reference>
<keyword evidence="4" id="KW-0645">Protease</keyword>
<dbReference type="HOGENOM" id="CLU_038846_0_0_1"/>
<dbReference type="CDD" id="cd05471">
    <property type="entry name" value="pepsin_like"/>
    <property type="match status" value="1"/>
</dbReference>
<evidence type="ECO:0000313" key="8">
    <source>
        <dbReference type="Proteomes" id="UP000008370"/>
    </source>
</evidence>
<accession>K5WDZ9</accession>
<dbReference type="EMBL" id="JH930471">
    <property type="protein sequence ID" value="EKM57274.1"/>
    <property type="molecule type" value="Genomic_DNA"/>
</dbReference>
<evidence type="ECO:0000256" key="2">
    <source>
        <dbReference type="ARBA" id="ARBA00022750"/>
    </source>
</evidence>
<feature type="active site" evidence="3">
    <location>
        <position position="287"/>
    </location>
</feature>
<feature type="signal peptide" evidence="5">
    <location>
        <begin position="1"/>
        <end position="17"/>
    </location>
</feature>
<dbReference type="FunCoup" id="K5WDZ9">
    <property type="interactions" value="60"/>
</dbReference>
<dbReference type="KEGG" id="pco:PHACADRAFT_208375"/>
<dbReference type="SUPFAM" id="SSF50630">
    <property type="entry name" value="Acid proteases"/>
    <property type="match status" value="1"/>
</dbReference>
<evidence type="ECO:0000256" key="5">
    <source>
        <dbReference type="SAM" id="SignalP"/>
    </source>
</evidence>
<gene>
    <name evidence="7" type="ORF">PHACADRAFT_208375</name>
</gene>
<dbReference type="OrthoDB" id="771136at2759"/>
<dbReference type="Proteomes" id="UP000008370">
    <property type="component" value="Unassembled WGS sequence"/>
</dbReference>
<name>K5WDZ9_PHACS</name>
<dbReference type="InterPro" id="IPR034164">
    <property type="entry name" value="Pepsin-like_dom"/>
</dbReference>
<dbReference type="InterPro" id="IPR001969">
    <property type="entry name" value="Aspartic_peptidase_AS"/>
</dbReference>
<evidence type="ECO:0000259" key="6">
    <source>
        <dbReference type="PROSITE" id="PS51767"/>
    </source>
</evidence>
<dbReference type="PANTHER" id="PTHR47966:SF51">
    <property type="entry name" value="BETA-SITE APP-CLEAVING ENZYME, ISOFORM A-RELATED"/>
    <property type="match status" value="1"/>
</dbReference>
<keyword evidence="8" id="KW-1185">Reference proteome</keyword>
<dbReference type="InterPro" id="IPR033121">
    <property type="entry name" value="PEPTIDASE_A1"/>
</dbReference>
<feature type="domain" description="Peptidase A1" evidence="6">
    <location>
        <begin position="86"/>
        <end position="405"/>
    </location>
</feature>
<organism evidence="7 8">
    <name type="scientific">Phanerochaete carnosa (strain HHB-10118-sp)</name>
    <name type="common">White-rot fungus</name>
    <name type="synonym">Peniophora carnosa</name>
    <dbReference type="NCBI Taxonomy" id="650164"/>
    <lineage>
        <taxon>Eukaryota</taxon>
        <taxon>Fungi</taxon>
        <taxon>Dikarya</taxon>
        <taxon>Basidiomycota</taxon>
        <taxon>Agaricomycotina</taxon>
        <taxon>Agaricomycetes</taxon>
        <taxon>Polyporales</taxon>
        <taxon>Phanerochaetaceae</taxon>
        <taxon>Phanerochaete</taxon>
    </lineage>
</organism>
<dbReference type="GeneID" id="18912730"/>
<evidence type="ECO:0000256" key="4">
    <source>
        <dbReference type="RuleBase" id="RU000454"/>
    </source>
</evidence>
<dbReference type="InterPro" id="IPR021109">
    <property type="entry name" value="Peptidase_aspartic_dom_sf"/>
</dbReference>
<feature type="chain" id="PRO_5003890672" description="Peptidase A1 domain-containing protein" evidence="5">
    <location>
        <begin position="18"/>
        <end position="415"/>
    </location>
</feature>
<dbReference type="GO" id="GO:0006508">
    <property type="term" value="P:proteolysis"/>
    <property type="evidence" value="ECO:0007669"/>
    <property type="project" value="UniProtKB-KW"/>
</dbReference>
<sequence>MFASTFTALLLVLTVTAWPSHVVVDKLPISLSLAHHLNVSGPFENIADTDRARAKSFKSWTNTRSVNHTSKRDVWPVPLANTAVSYTVNVSIGTPSTNYTLLVDTGSSLTWVGAGKPYNRTSSSQATNDSLELVYGSGIFTGQGFLDTITLGNLTVLQQFIGVTNLSNSGLPTGLDGILGLGPTDLNEGISLTNFSATFPTVTDNAFKQSLLDSDEVGMLFEPTTSDSSGMLAFGGVNSSALNGSITTVPITSTMPSTFYIGINQSITYGNSSPSTSILGPTAGIMDAGTTLILIATDAYQSYQEATNATLDADTGLLKLPATQADSLQSLFFHIGGMSFEFTKNAQIWPTSLNCAIGGDNSSVYLIVNDIGTLSGEGLDFINGYAFMQRFYTVYNSQNSTFGIATTSYTTADTN</sequence>
<dbReference type="MEROPS" id="A01.019"/>
<dbReference type="InterPro" id="IPR001461">
    <property type="entry name" value="Aspartic_peptidase_A1"/>
</dbReference>
<dbReference type="PROSITE" id="PS51767">
    <property type="entry name" value="PEPTIDASE_A1"/>
    <property type="match status" value="1"/>
</dbReference>
<keyword evidence="5" id="KW-0732">Signal</keyword>
<dbReference type="AlphaFoldDB" id="K5WDZ9"/>
<protein>
    <recommendedName>
        <fullName evidence="6">Peptidase A1 domain-containing protein</fullName>
    </recommendedName>
</protein>
<comment type="similarity">
    <text evidence="1 4">Belongs to the peptidase A1 family.</text>
</comment>
<keyword evidence="2 4" id="KW-0064">Aspartyl protease</keyword>
<dbReference type="PANTHER" id="PTHR47966">
    <property type="entry name" value="BETA-SITE APP-CLEAVING ENZYME, ISOFORM A-RELATED"/>
    <property type="match status" value="1"/>
</dbReference>
<dbReference type="Gene3D" id="2.40.70.10">
    <property type="entry name" value="Acid Proteases"/>
    <property type="match status" value="2"/>
</dbReference>
<evidence type="ECO:0000256" key="3">
    <source>
        <dbReference type="PIRSR" id="PIRSR601461-1"/>
    </source>
</evidence>
<dbReference type="GO" id="GO:0004190">
    <property type="term" value="F:aspartic-type endopeptidase activity"/>
    <property type="evidence" value="ECO:0007669"/>
    <property type="project" value="UniProtKB-KW"/>
</dbReference>
<evidence type="ECO:0000256" key="1">
    <source>
        <dbReference type="ARBA" id="ARBA00007447"/>
    </source>
</evidence>
<evidence type="ECO:0000313" key="7">
    <source>
        <dbReference type="EMBL" id="EKM57274.1"/>
    </source>
</evidence>
<dbReference type="PRINTS" id="PR00792">
    <property type="entry name" value="PEPSIN"/>
</dbReference>
<dbReference type="PROSITE" id="PS00141">
    <property type="entry name" value="ASP_PROTEASE"/>
    <property type="match status" value="1"/>
</dbReference>
<keyword evidence="4" id="KW-0378">Hydrolase</keyword>
<dbReference type="InParanoid" id="K5WDZ9"/>